<organism evidence="3 4">
    <name type="scientific">Actinotignum timonense</name>
    <dbReference type="NCBI Taxonomy" id="1870995"/>
    <lineage>
        <taxon>Bacteria</taxon>
        <taxon>Bacillati</taxon>
        <taxon>Actinomycetota</taxon>
        <taxon>Actinomycetes</taxon>
        <taxon>Actinomycetales</taxon>
        <taxon>Actinomycetaceae</taxon>
        <taxon>Actinotignum</taxon>
    </lineage>
</organism>
<name>A0AAW9HLC2_9ACTO</name>
<keyword evidence="2" id="KW-1133">Transmembrane helix</keyword>
<feature type="transmembrane region" description="Helical" evidence="2">
    <location>
        <begin position="413"/>
        <end position="432"/>
    </location>
</feature>
<feature type="compositionally biased region" description="Low complexity" evidence="1">
    <location>
        <begin position="115"/>
        <end position="189"/>
    </location>
</feature>
<evidence type="ECO:0000256" key="1">
    <source>
        <dbReference type="SAM" id="MobiDB-lite"/>
    </source>
</evidence>
<evidence type="ECO:0000256" key="2">
    <source>
        <dbReference type="SAM" id="Phobius"/>
    </source>
</evidence>
<feature type="region of interest" description="Disordered" evidence="1">
    <location>
        <begin position="1"/>
        <end position="218"/>
    </location>
</feature>
<feature type="compositionally biased region" description="Polar residues" evidence="1">
    <location>
        <begin position="1"/>
        <end position="12"/>
    </location>
</feature>
<dbReference type="AlphaFoldDB" id="A0AAW9HLC2"/>
<comment type="caution">
    <text evidence="3">The sequence shown here is derived from an EMBL/GenBank/DDBJ whole genome shotgun (WGS) entry which is preliminary data.</text>
</comment>
<feature type="transmembrane region" description="Helical" evidence="2">
    <location>
        <begin position="341"/>
        <end position="362"/>
    </location>
</feature>
<evidence type="ECO:0000313" key="4">
    <source>
        <dbReference type="Proteomes" id="UP001288320"/>
    </source>
</evidence>
<gene>
    <name evidence="3" type="ORF">R6G74_02945</name>
</gene>
<feature type="transmembrane region" description="Helical" evidence="2">
    <location>
        <begin position="382"/>
        <end position="406"/>
    </location>
</feature>
<evidence type="ECO:0000313" key="3">
    <source>
        <dbReference type="EMBL" id="MDY5140277.1"/>
    </source>
</evidence>
<feature type="compositionally biased region" description="Low complexity" evidence="1">
    <location>
        <begin position="241"/>
        <end position="252"/>
    </location>
</feature>
<sequence length="506" mass="52177">MSTPNDPYTTASRRPLDDDDILEPIAEDHLADQETAYLPTTQPPAPAPVFSNDDAAPFPPAHPAADVASEPAPLSDSAPVVAATKEPEGEVADQPEAAGQPETAGQPEGATTETEQPASTQPAPEEAEAAQPTSEEPAETTAFAEATTPAETTPLPEPTEATLPAEATSAEPSEPATPAALAPEEASPEPAAPRRRSVSESLAAGAFDDGYQAESSAPDREYANLAQAAGVTATVPAASAGPETGTTTDTDPYASAGADPYATTNTDPYASGEATATALYPPAGEFGDPGAEPAAAPTAAHAAGFDAPVFPAVREESLEDQRTWADIAEVEPIPDAPKGRVWTHIWVAAVTLLLLPLTWYLISDAVARLHLARPIALETAPVNVAALIEMAGGVALLVVIALLAGLSSLGAQLWGCLLVVAGLAGLVLPGYALRGVHWLDSLIGGFKPITDNIVHHFAYDLAFGGFMLLGAVLAAIGFAAHWARSRGSRRARAFTVREYRLPEDEA</sequence>
<feature type="transmembrane region" description="Helical" evidence="2">
    <location>
        <begin position="461"/>
        <end position="483"/>
    </location>
</feature>
<keyword evidence="2" id="KW-0472">Membrane</keyword>
<keyword evidence="2" id="KW-0812">Transmembrane</keyword>
<protein>
    <submittedName>
        <fullName evidence="3">Uncharacterized protein</fullName>
    </submittedName>
</protein>
<reference evidence="3" key="1">
    <citation type="submission" date="2023-10" db="EMBL/GenBank/DDBJ databases">
        <title>Whole Genome based description of the genera Actinobaculum and Actinotignum reveals a complex phylogenetic relationship within the species included in the genus Actinotignum.</title>
        <authorList>
            <person name="Jensen C.S."/>
            <person name="Dargis R."/>
            <person name="Kemp M."/>
            <person name="Christensen J.J."/>
        </authorList>
    </citation>
    <scope>NUCLEOTIDE SEQUENCE</scope>
    <source>
        <strain evidence="3">SLA_B245</strain>
    </source>
</reference>
<dbReference type="EMBL" id="JAWNFV010000004">
    <property type="protein sequence ID" value="MDY5140277.1"/>
    <property type="molecule type" value="Genomic_DNA"/>
</dbReference>
<feature type="region of interest" description="Disordered" evidence="1">
    <location>
        <begin position="236"/>
        <end position="269"/>
    </location>
</feature>
<proteinExistence type="predicted"/>
<dbReference type="GeneID" id="92812969"/>
<dbReference type="RefSeq" id="WP_087070294.1">
    <property type="nucleotide sequence ID" value="NZ_CAUPFC010000005.1"/>
</dbReference>
<accession>A0AAW9HLC2</accession>
<dbReference type="Proteomes" id="UP001288320">
    <property type="component" value="Unassembled WGS sequence"/>
</dbReference>